<dbReference type="GO" id="GO:0046872">
    <property type="term" value="F:metal ion binding"/>
    <property type="evidence" value="ECO:0007669"/>
    <property type="project" value="UniProtKB-KW"/>
</dbReference>
<dbReference type="InterPro" id="IPR013149">
    <property type="entry name" value="ADH-like_C"/>
</dbReference>
<evidence type="ECO:0000313" key="6">
    <source>
        <dbReference type="EMBL" id="KAF9611306.1"/>
    </source>
</evidence>
<keyword evidence="4" id="KW-0560">Oxidoreductase</keyword>
<gene>
    <name evidence="6" type="ORF">IFM89_029744</name>
</gene>
<dbReference type="InterPro" id="IPR047109">
    <property type="entry name" value="CAD-like"/>
</dbReference>
<dbReference type="GO" id="GO:0016616">
    <property type="term" value="F:oxidoreductase activity, acting on the CH-OH group of donors, NAD or NADP as acceptor"/>
    <property type="evidence" value="ECO:0007669"/>
    <property type="project" value="InterPro"/>
</dbReference>
<dbReference type="FunFam" id="3.40.50.720:FF:000022">
    <property type="entry name" value="Cinnamyl alcohol dehydrogenase"/>
    <property type="match status" value="1"/>
</dbReference>
<dbReference type="FunFam" id="3.90.180.10:FF:000100">
    <property type="entry name" value="Putative cinnamyl alcohol dehydrogenase 6"/>
    <property type="match status" value="1"/>
</dbReference>
<dbReference type="Pfam" id="PF00107">
    <property type="entry name" value="ADH_zinc_N"/>
    <property type="match status" value="1"/>
</dbReference>
<dbReference type="InterPro" id="IPR011032">
    <property type="entry name" value="GroES-like_sf"/>
</dbReference>
<keyword evidence="2" id="KW-0479">Metal-binding</keyword>
<evidence type="ECO:0000313" key="7">
    <source>
        <dbReference type="Proteomes" id="UP000631114"/>
    </source>
</evidence>
<sequence length="259" mass="28230">ANGDNDVTLKILYYGICLSDLHSIKNEWGNVAYPIIPRTYNGGYSDMVVVDEHFVINFLDNIPLDGAAPLLLCAGITVYSSMKYFGLSKLGMHLGVVGIGGLGHVVVKFAKAFGLKVTVINTSLCKKQKAIEHLGADDFLPALMMDIVGIIDTVYAVHPLMPLIGLLKNHGKFVMVGAPEKPLELSVFQLFMGRKLIAGSGISGIKETQEMINFAAKHNITANIEVIPINYVNTAMERLAKGDVRYQFVIDVANTLKYS</sequence>
<feature type="non-terminal residue" evidence="6">
    <location>
        <position position="1"/>
    </location>
</feature>
<dbReference type="Gene3D" id="3.40.50.720">
    <property type="entry name" value="NAD(P)-binding Rossmann-like Domain"/>
    <property type="match status" value="1"/>
</dbReference>
<dbReference type="Gene3D" id="3.90.180.10">
    <property type="entry name" value="Medium-chain alcohol dehydrogenases, catalytic domain"/>
    <property type="match status" value="2"/>
</dbReference>
<feature type="domain" description="Alcohol dehydrogenase-like C-terminal" evidence="5">
    <location>
        <begin position="101"/>
        <end position="216"/>
    </location>
</feature>
<accession>A0A835M5C3</accession>
<protein>
    <recommendedName>
        <fullName evidence="5">Alcohol dehydrogenase-like C-terminal domain-containing protein</fullName>
    </recommendedName>
</protein>
<dbReference type="EMBL" id="JADFTS010000004">
    <property type="protein sequence ID" value="KAF9611306.1"/>
    <property type="molecule type" value="Genomic_DNA"/>
</dbReference>
<dbReference type="SUPFAM" id="SSF51735">
    <property type="entry name" value="NAD(P)-binding Rossmann-fold domains"/>
    <property type="match status" value="1"/>
</dbReference>
<evidence type="ECO:0000256" key="4">
    <source>
        <dbReference type="ARBA" id="ARBA00023002"/>
    </source>
</evidence>
<evidence type="ECO:0000256" key="1">
    <source>
        <dbReference type="ARBA" id="ARBA00001947"/>
    </source>
</evidence>
<dbReference type="AlphaFoldDB" id="A0A835M5C3"/>
<dbReference type="OrthoDB" id="1879366at2759"/>
<organism evidence="6 7">
    <name type="scientific">Coptis chinensis</name>
    <dbReference type="NCBI Taxonomy" id="261450"/>
    <lineage>
        <taxon>Eukaryota</taxon>
        <taxon>Viridiplantae</taxon>
        <taxon>Streptophyta</taxon>
        <taxon>Embryophyta</taxon>
        <taxon>Tracheophyta</taxon>
        <taxon>Spermatophyta</taxon>
        <taxon>Magnoliopsida</taxon>
        <taxon>Ranunculales</taxon>
        <taxon>Ranunculaceae</taxon>
        <taxon>Coptidoideae</taxon>
        <taxon>Coptis</taxon>
    </lineage>
</organism>
<dbReference type="SUPFAM" id="SSF50129">
    <property type="entry name" value="GroES-like"/>
    <property type="match status" value="1"/>
</dbReference>
<name>A0A835M5C3_9MAGN</name>
<evidence type="ECO:0000256" key="2">
    <source>
        <dbReference type="ARBA" id="ARBA00022723"/>
    </source>
</evidence>
<dbReference type="InterPro" id="IPR036291">
    <property type="entry name" value="NAD(P)-bd_dom_sf"/>
</dbReference>
<evidence type="ECO:0000259" key="5">
    <source>
        <dbReference type="Pfam" id="PF00107"/>
    </source>
</evidence>
<dbReference type="PANTHER" id="PTHR42683">
    <property type="entry name" value="ALDEHYDE REDUCTASE"/>
    <property type="match status" value="1"/>
</dbReference>
<proteinExistence type="predicted"/>
<comment type="caution">
    <text evidence="6">The sequence shown here is derived from an EMBL/GenBank/DDBJ whole genome shotgun (WGS) entry which is preliminary data.</text>
</comment>
<evidence type="ECO:0000256" key="3">
    <source>
        <dbReference type="ARBA" id="ARBA00022833"/>
    </source>
</evidence>
<dbReference type="Proteomes" id="UP000631114">
    <property type="component" value="Unassembled WGS sequence"/>
</dbReference>
<reference evidence="6 7" key="1">
    <citation type="submission" date="2020-10" db="EMBL/GenBank/DDBJ databases">
        <title>The Coptis chinensis genome and diversification of protoberbering-type alkaloids.</title>
        <authorList>
            <person name="Wang B."/>
            <person name="Shu S."/>
            <person name="Song C."/>
            <person name="Liu Y."/>
        </authorList>
    </citation>
    <scope>NUCLEOTIDE SEQUENCE [LARGE SCALE GENOMIC DNA]</scope>
    <source>
        <strain evidence="6">HL-2020</strain>
        <tissue evidence="6">Leaf</tissue>
    </source>
</reference>
<comment type="cofactor">
    <cofactor evidence="1">
        <name>Zn(2+)</name>
        <dbReference type="ChEBI" id="CHEBI:29105"/>
    </cofactor>
</comment>
<keyword evidence="3" id="KW-0862">Zinc</keyword>
<keyword evidence="7" id="KW-1185">Reference proteome</keyword>